<dbReference type="HOGENOM" id="CLU_745278_0_0_6"/>
<evidence type="ECO:0008006" key="6">
    <source>
        <dbReference type="Google" id="ProtNLM"/>
    </source>
</evidence>
<organism evidence="4 5">
    <name type="scientific">Thioploca ingrica</name>
    <dbReference type="NCBI Taxonomy" id="40754"/>
    <lineage>
        <taxon>Bacteria</taxon>
        <taxon>Pseudomonadati</taxon>
        <taxon>Pseudomonadota</taxon>
        <taxon>Gammaproteobacteria</taxon>
        <taxon>Thiotrichales</taxon>
        <taxon>Thiotrichaceae</taxon>
        <taxon>Thioploca</taxon>
    </lineage>
</organism>
<proteinExistence type="inferred from homology"/>
<keyword evidence="3" id="KW-0732">Signal</keyword>
<evidence type="ECO:0000256" key="1">
    <source>
        <dbReference type="ARBA" id="ARBA00004418"/>
    </source>
</evidence>
<evidence type="ECO:0000256" key="2">
    <source>
        <dbReference type="ARBA" id="ARBA00010742"/>
    </source>
</evidence>
<comment type="similarity">
    <text evidence="2">Belongs to the bacterial solute-binding protein SsuA/TauA family.</text>
</comment>
<evidence type="ECO:0000313" key="5">
    <source>
        <dbReference type="Proteomes" id="UP000031623"/>
    </source>
</evidence>
<protein>
    <recommendedName>
        <fullName evidence="6">SsuA/THI5-like domain-containing protein</fullName>
    </recommendedName>
</protein>
<comment type="subcellular location">
    <subcellularLocation>
        <location evidence="1">Periplasm</location>
    </subcellularLocation>
</comment>
<sequence length="360" mass="41215">MPFYYTIRIAILLLAILSLTSCDFWENIQKWLKKPTENVEISQLTLAVAPQIAWMPWYLADEEGTFKEHASAYNLEVQFVSDNYQDTIEKFINEEVEAIAITNIDAIAQLVRRDIEADVILITNYSSGNEAILLPSNADTNVRNIRGKKFALVQNSSRHYLLDRYLVRNQIPFDDVNVLNTPEVDIPAAFVNKDVYGVVTSNPNVHKLVKEADAKILFDSREIPTEIFDMIVVRRDTLLDHPKFAQVLLATWFAMMERLQGNKKGPTLDAMARLANLSREEYDDELAMTPLNDTSTKALSAIRAHRRMRKGMRHIRYFVERHELSGNEIFTGWVSYPGRTPALLHFNGEPLQDFVAPPET</sequence>
<gene>
    <name evidence="4" type="ORF">THII_1985</name>
</gene>
<dbReference type="AlphaFoldDB" id="A0A090AKT7"/>
<dbReference type="OrthoDB" id="5292144at2"/>
<dbReference type="STRING" id="40754.THII_1985"/>
<dbReference type="EMBL" id="AP014633">
    <property type="protein sequence ID" value="BAP56282.1"/>
    <property type="molecule type" value="Genomic_DNA"/>
</dbReference>
<dbReference type="KEGG" id="tig:THII_1985"/>
<accession>A0A090AKT7</accession>
<dbReference type="PANTHER" id="PTHR30024">
    <property type="entry name" value="ALIPHATIC SULFONATES-BINDING PROTEIN-RELATED"/>
    <property type="match status" value="1"/>
</dbReference>
<evidence type="ECO:0000256" key="3">
    <source>
        <dbReference type="ARBA" id="ARBA00022729"/>
    </source>
</evidence>
<dbReference type="GO" id="GO:0042597">
    <property type="term" value="C:periplasmic space"/>
    <property type="evidence" value="ECO:0007669"/>
    <property type="project" value="UniProtKB-SubCell"/>
</dbReference>
<dbReference type="Proteomes" id="UP000031623">
    <property type="component" value="Chromosome"/>
</dbReference>
<dbReference type="Gene3D" id="3.40.190.10">
    <property type="entry name" value="Periplasmic binding protein-like II"/>
    <property type="match status" value="2"/>
</dbReference>
<name>A0A090AKT7_9GAMM</name>
<reference evidence="4" key="1">
    <citation type="journal article" date="2014" name="ISME J.">
        <title>Ecophysiology of Thioploca ingrica as revealed by the complete genome sequence supplemented with proteomic evidence.</title>
        <authorList>
            <person name="Kojima H."/>
            <person name="Ogura Y."/>
            <person name="Yamamoto N."/>
            <person name="Togashi T."/>
            <person name="Mori H."/>
            <person name="Watanabe T."/>
            <person name="Nemoto F."/>
            <person name="Kurokawa K."/>
            <person name="Hayashi T."/>
            <person name="Fukui M."/>
        </authorList>
    </citation>
    <scope>NUCLEOTIDE SEQUENCE [LARGE SCALE GENOMIC DNA]</scope>
</reference>
<dbReference type="SUPFAM" id="SSF53850">
    <property type="entry name" value="Periplasmic binding protein-like II"/>
    <property type="match status" value="1"/>
</dbReference>
<keyword evidence="5" id="KW-1185">Reference proteome</keyword>
<dbReference type="PANTHER" id="PTHR30024:SF47">
    <property type="entry name" value="TAURINE-BINDING PERIPLASMIC PROTEIN"/>
    <property type="match status" value="1"/>
</dbReference>
<evidence type="ECO:0000313" key="4">
    <source>
        <dbReference type="EMBL" id="BAP56282.1"/>
    </source>
</evidence>
<dbReference type="Pfam" id="PF13379">
    <property type="entry name" value="NMT1_2"/>
    <property type="match status" value="1"/>
</dbReference>